<dbReference type="EMBL" id="BAAADM010000042">
    <property type="protein sequence ID" value="GAA0440649.1"/>
    <property type="molecule type" value="Genomic_DNA"/>
</dbReference>
<sequence>MDDMLKKVENKTGVNSKDIQKLAQSVNGMDFSDEQSIRQLVKQVSKIANKPVSKQTEDKIVDTLMKKKGHVDPSTIKKMM</sequence>
<name>A0ABP3J450_9BACI</name>
<accession>A0ABP3J450</accession>
<evidence type="ECO:0000313" key="1">
    <source>
        <dbReference type="EMBL" id="GAA0440649.1"/>
    </source>
</evidence>
<organism evidence="1 2">
    <name type="scientific">Lentibacillus halophilus</name>
    <dbReference type="NCBI Taxonomy" id="295065"/>
    <lineage>
        <taxon>Bacteria</taxon>
        <taxon>Bacillati</taxon>
        <taxon>Bacillota</taxon>
        <taxon>Bacilli</taxon>
        <taxon>Bacillales</taxon>
        <taxon>Bacillaceae</taxon>
        <taxon>Lentibacillus</taxon>
    </lineage>
</organism>
<dbReference type="InterPro" id="IPR025942">
    <property type="entry name" value="SpoVIF"/>
</dbReference>
<reference evidence="2" key="1">
    <citation type="journal article" date="2019" name="Int. J. Syst. Evol. Microbiol.">
        <title>The Global Catalogue of Microorganisms (GCM) 10K type strain sequencing project: providing services to taxonomists for standard genome sequencing and annotation.</title>
        <authorList>
            <consortium name="The Broad Institute Genomics Platform"/>
            <consortium name="The Broad Institute Genome Sequencing Center for Infectious Disease"/>
            <person name="Wu L."/>
            <person name="Ma J."/>
        </authorList>
    </citation>
    <scope>NUCLEOTIDE SEQUENCE [LARGE SCALE GENOMIC DNA]</scope>
    <source>
        <strain evidence="2">JCM 12149</strain>
    </source>
</reference>
<protein>
    <recommendedName>
        <fullName evidence="3">Stage VI sporulation protein F</fullName>
    </recommendedName>
</protein>
<proteinExistence type="predicted"/>
<comment type="caution">
    <text evidence="1">The sequence shown here is derived from an EMBL/GenBank/DDBJ whole genome shotgun (WGS) entry which is preliminary data.</text>
</comment>
<dbReference type="Proteomes" id="UP001501459">
    <property type="component" value="Unassembled WGS sequence"/>
</dbReference>
<keyword evidence="2" id="KW-1185">Reference proteome</keyword>
<evidence type="ECO:0008006" key="3">
    <source>
        <dbReference type="Google" id="ProtNLM"/>
    </source>
</evidence>
<evidence type="ECO:0000313" key="2">
    <source>
        <dbReference type="Proteomes" id="UP001501459"/>
    </source>
</evidence>
<dbReference type="Pfam" id="PF14069">
    <property type="entry name" value="SpoVIF"/>
    <property type="match status" value="1"/>
</dbReference>
<gene>
    <name evidence="1" type="ORF">GCM10008983_17130</name>
</gene>